<feature type="transmembrane region" description="Helical" evidence="13">
    <location>
        <begin position="211"/>
        <end position="229"/>
    </location>
</feature>
<evidence type="ECO:0000256" key="3">
    <source>
        <dbReference type="ARBA" id="ARBA00012668"/>
    </source>
</evidence>
<dbReference type="GO" id="GO:0006879">
    <property type="term" value="P:intracellular iron ion homeostasis"/>
    <property type="evidence" value="ECO:0007669"/>
    <property type="project" value="TreeGrafter"/>
</dbReference>
<dbReference type="GO" id="GO:0006826">
    <property type="term" value="P:iron ion transport"/>
    <property type="evidence" value="ECO:0007669"/>
    <property type="project" value="TreeGrafter"/>
</dbReference>
<dbReference type="InterPro" id="IPR013112">
    <property type="entry name" value="FAD-bd_8"/>
</dbReference>
<evidence type="ECO:0000256" key="7">
    <source>
        <dbReference type="ARBA" id="ARBA00022982"/>
    </source>
</evidence>
<feature type="domain" description="FAD-binding FR-type" evidence="14">
    <location>
        <begin position="314"/>
        <end position="433"/>
    </location>
</feature>
<dbReference type="InterPro" id="IPR039261">
    <property type="entry name" value="FNR_nucleotide-bd"/>
</dbReference>
<feature type="transmembrane region" description="Helical" evidence="13">
    <location>
        <begin position="245"/>
        <end position="267"/>
    </location>
</feature>
<dbReference type="PANTHER" id="PTHR32361">
    <property type="entry name" value="FERRIC/CUPRIC REDUCTASE TRANSMEMBRANE COMPONENT"/>
    <property type="match status" value="1"/>
</dbReference>
<evidence type="ECO:0000256" key="6">
    <source>
        <dbReference type="ARBA" id="ARBA00022692"/>
    </source>
</evidence>
<comment type="subcellular location">
    <subcellularLocation>
        <location evidence="1">Cell membrane</location>
        <topology evidence="1">Multi-pass membrane protein</topology>
    </subcellularLocation>
</comment>
<name>A0A5M3MBC2_CONPW</name>
<dbReference type="EMBL" id="JH711587">
    <property type="protein sequence ID" value="EIW75935.1"/>
    <property type="molecule type" value="Genomic_DNA"/>
</dbReference>
<sequence>MALSQVKLVYHGDIVIFAGILFFILLNVPRAFARLSRKSGWTGFSIYSVPQSQLGPSKVQIASNPVYMESKKEVSTDQTVEGGEGNRSVESFTEYNALPALPKNTIPLSASADGPRHIPMLSTLVHPVAAILAHRVHEGYSLGQVLIMVAWLAVLAYVSFYKAPSLFYSSERLGFVAVSQVPFVYVLATKNNVLGMLVGVGYEKLNYLHRFLGRTVVLIANIHGIGYMYKWTLTGIWVEKLRDPQYYWGMTALVAFDILFFLSVSAVRSKSYNLFWVSHFGSLIVVLPALYYHKPSCIPYVIAACVFYGLDHLVRTLKTRLATARVRPLPELGITRVEIPNLNAGWRAGQHVRLRVLDGAMGWFGWSEVHPFTVASVARTPEGMVLMCKKAGRWTQALYGVAAAERYGGEGGKEVGRDVRVMVEGPYGGVGNTVVGSYSGAMIVVGGSGVTFALSAVQDLVQMESASHVRTIDIIWSITDPIALNPMLPAFASLIAQSTTARIRVSVFYTRAVTRAYEQSYLPPGMTLTPGRPRLTTLLEGTVSDTMSMGGARGVFVGVCGPTTLANSVSASVKGFDIGLRKAVGGVELHEEVFGW</sequence>
<dbReference type="PROSITE" id="PS51384">
    <property type="entry name" value="FAD_FR"/>
    <property type="match status" value="1"/>
</dbReference>
<keyword evidence="10" id="KW-0406">Ion transport</keyword>
<keyword evidence="16" id="KW-1185">Reference proteome</keyword>
<keyword evidence="11 13" id="KW-0472">Membrane</keyword>
<evidence type="ECO:0000256" key="8">
    <source>
        <dbReference type="ARBA" id="ARBA00022989"/>
    </source>
</evidence>
<keyword evidence="4" id="KW-0813">Transport</keyword>
<dbReference type="CDD" id="cd06186">
    <property type="entry name" value="NOX_Duox_like_FAD_NADP"/>
    <property type="match status" value="1"/>
</dbReference>
<comment type="caution">
    <text evidence="15">The sequence shown here is derived from an EMBL/GenBank/DDBJ whole genome shotgun (WGS) entry which is preliminary data.</text>
</comment>
<feature type="transmembrane region" description="Helical" evidence="13">
    <location>
        <begin position="183"/>
        <end position="202"/>
    </location>
</feature>
<dbReference type="KEGG" id="cput:CONPUDRAFT_85160"/>
<dbReference type="InterPro" id="IPR051410">
    <property type="entry name" value="Ferric/Cupric_Reductase"/>
</dbReference>
<dbReference type="Pfam" id="PF01794">
    <property type="entry name" value="Ferric_reduct"/>
    <property type="match status" value="1"/>
</dbReference>
<dbReference type="GO" id="GO:0052851">
    <property type="term" value="F:ferric-chelate reductase (NADPH) activity"/>
    <property type="evidence" value="ECO:0007669"/>
    <property type="project" value="UniProtKB-EC"/>
</dbReference>
<dbReference type="InterPro" id="IPR013130">
    <property type="entry name" value="Fe3_Rdtase_TM_dom"/>
</dbReference>
<gene>
    <name evidence="15" type="ORF">CONPUDRAFT_85160</name>
</gene>
<dbReference type="InterPro" id="IPR017938">
    <property type="entry name" value="Riboflavin_synthase-like_b-brl"/>
</dbReference>
<evidence type="ECO:0000256" key="11">
    <source>
        <dbReference type="ARBA" id="ARBA00023136"/>
    </source>
</evidence>
<proteinExistence type="inferred from homology"/>
<evidence type="ECO:0000256" key="4">
    <source>
        <dbReference type="ARBA" id="ARBA00022448"/>
    </source>
</evidence>
<dbReference type="Proteomes" id="UP000053558">
    <property type="component" value="Unassembled WGS sequence"/>
</dbReference>
<reference evidence="16" key="1">
    <citation type="journal article" date="2012" name="Science">
        <title>The Paleozoic origin of enzymatic lignin decomposition reconstructed from 31 fungal genomes.</title>
        <authorList>
            <person name="Floudas D."/>
            <person name="Binder M."/>
            <person name="Riley R."/>
            <person name="Barry K."/>
            <person name="Blanchette R.A."/>
            <person name="Henrissat B."/>
            <person name="Martinez A.T."/>
            <person name="Otillar R."/>
            <person name="Spatafora J.W."/>
            <person name="Yadav J.S."/>
            <person name="Aerts A."/>
            <person name="Benoit I."/>
            <person name="Boyd A."/>
            <person name="Carlson A."/>
            <person name="Copeland A."/>
            <person name="Coutinho P.M."/>
            <person name="de Vries R.P."/>
            <person name="Ferreira P."/>
            <person name="Findley K."/>
            <person name="Foster B."/>
            <person name="Gaskell J."/>
            <person name="Glotzer D."/>
            <person name="Gorecki P."/>
            <person name="Heitman J."/>
            <person name="Hesse C."/>
            <person name="Hori C."/>
            <person name="Igarashi K."/>
            <person name="Jurgens J.A."/>
            <person name="Kallen N."/>
            <person name="Kersten P."/>
            <person name="Kohler A."/>
            <person name="Kuees U."/>
            <person name="Kumar T.K.A."/>
            <person name="Kuo A."/>
            <person name="LaButti K."/>
            <person name="Larrondo L.F."/>
            <person name="Lindquist E."/>
            <person name="Ling A."/>
            <person name="Lombard V."/>
            <person name="Lucas S."/>
            <person name="Lundell T."/>
            <person name="Martin R."/>
            <person name="McLaughlin D.J."/>
            <person name="Morgenstern I."/>
            <person name="Morin E."/>
            <person name="Murat C."/>
            <person name="Nagy L.G."/>
            <person name="Nolan M."/>
            <person name="Ohm R.A."/>
            <person name="Patyshakuliyeva A."/>
            <person name="Rokas A."/>
            <person name="Ruiz-Duenas F.J."/>
            <person name="Sabat G."/>
            <person name="Salamov A."/>
            <person name="Samejima M."/>
            <person name="Schmutz J."/>
            <person name="Slot J.C."/>
            <person name="St John F."/>
            <person name="Stenlid J."/>
            <person name="Sun H."/>
            <person name="Sun S."/>
            <person name="Syed K."/>
            <person name="Tsang A."/>
            <person name="Wiebenga A."/>
            <person name="Young D."/>
            <person name="Pisabarro A."/>
            <person name="Eastwood D.C."/>
            <person name="Martin F."/>
            <person name="Cullen D."/>
            <person name="Grigoriev I.V."/>
            <person name="Hibbett D.S."/>
        </authorList>
    </citation>
    <scope>NUCLEOTIDE SEQUENCE [LARGE SCALE GENOMIC DNA]</scope>
    <source>
        <strain evidence="16">RWD-64-598 SS2</strain>
    </source>
</reference>
<evidence type="ECO:0000256" key="13">
    <source>
        <dbReference type="SAM" id="Phobius"/>
    </source>
</evidence>
<evidence type="ECO:0000256" key="12">
    <source>
        <dbReference type="ARBA" id="ARBA00048483"/>
    </source>
</evidence>
<evidence type="ECO:0000313" key="16">
    <source>
        <dbReference type="Proteomes" id="UP000053558"/>
    </source>
</evidence>
<evidence type="ECO:0000256" key="9">
    <source>
        <dbReference type="ARBA" id="ARBA00023002"/>
    </source>
</evidence>
<dbReference type="GeneID" id="19210900"/>
<dbReference type="RefSeq" id="XP_007773930.1">
    <property type="nucleotide sequence ID" value="XM_007775740.1"/>
</dbReference>
<dbReference type="GO" id="GO:0005886">
    <property type="term" value="C:plasma membrane"/>
    <property type="evidence" value="ECO:0007669"/>
    <property type="project" value="UniProtKB-SubCell"/>
</dbReference>
<evidence type="ECO:0000313" key="15">
    <source>
        <dbReference type="EMBL" id="EIW75935.1"/>
    </source>
</evidence>
<dbReference type="GO" id="GO:0015677">
    <property type="term" value="P:copper ion import"/>
    <property type="evidence" value="ECO:0007669"/>
    <property type="project" value="TreeGrafter"/>
</dbReference>
<keyword evidence="8 13" id="KW-1133">Transmembrane helix</keyword>
<dbReference type="SFLD" id="SFLDS00052">
    <property type="entry name" value="Ferric_Reductase_Domain"/>
    <property type="match status" value="1"/>
</dbReference>
<dbReference type="SFLD" id="SFLDG01168">
    <property type="entry name" value="Ferric_reductase_subgroup_(FRE"/>
    <property type="match status" value="1"/>
</dbReference>
<dbReference type="AlphaFoldDB" id="A0A5M3MBC2"/>
<comment type="catalytic activity">
    <reaction evidence="12">
        <text>2 a Fe(II)-siderophore + NADP(+) + H(+) = 2 a Fe(III)-siderophore + NADPH</text>
        <dbReference type="Rhea" id="RHEA:28795"/>
        <dbReference type="Rhea" id="RHEA-COMP:11342"/>
        <dbReference type="Rhea" id="RHEA-COMP:11344"/>
        <dbReference type="ChEBI" id="CHEBI:15378"/>
        <dbReference type="ChEBI" id="CHEBI:29033"/>
        <dbReference type="ChEBI" id="CHEBI:29034"/>
        <dbReference type="ChEBI" id="CHEBI:57783"/>
        <dbReference type="ChEBI" id="CHEBI:58349"/>
        <dbReference type="EC" id="1.16.1.9"/>
    </reaction>
</comment>
<dbReference type="Gene3D" id="3.40.50.80">
    <property type="entry name" value="Nucleotide-binding domain of ferredoxin-NADP reductase (FNR) module"/>
    <property type="match status" value="1"/>
</dbReference>
<dbReference type="InterPro" id="IPR013121">
    <property type="entry name" value="Fe_red_NAD-bd_6"/>
</dbReference>
<feature type="transmembrane region" description="Helical" evidence="13">
    <location>
        <begin position="145"/>
        <end position="163"/>
    </location>
</feature>
<accession>A0A5M3MBC2</accession>
<organism evidence="15 16">
    <name type="scientific">Coniophora puteana (strain RWD-64-598)</name>
    <name type="common">Brown rot fungus</name>
    <dbReference type="NCBI Taxonomy" id="741705"/>
    <lineage>
        <taxon>Eukaryota</taxon>
        <taxon>Fungi</taxon>
        <taxon>Dikarya</taxon>
        <taxon>Basidiomycota</taxon>
        <taxon>Agaricomycotina</taxon>
        <taxon>Agaricomycetes</taxon>
        <taxon>Agaricomycetidae</taxon>
        <taxon>Boletales</taxon>
        <taxon>Coniophorineae</taxon>
        <taxon>Coniophoraceae</taxon>
        <taxon>Coniophora</taxon>
    </lineage>
</organism>
<dbReference type="OMA" id="WTNKLFD"/>
<keyword evidence="5" id="KW-1003">Cell membrane</keyword>
<comment type="similarity">
    <text evidence="2">Belongs to the ferric reductase (FRE) family.</text>
</comment>
<evidence type="ECO:0000256" key="10">
    <source>
        <dbReference type="ARBA" id="ARBA00023065"/>
    </source>
</evidence>
<evidence type="ECO:0000256" key="2">
    <source>
        <dbReference type="ARBA" id="ARBA00006278"/>
    </source>
</evidence>
<keyword evidence="7" id="KW-0249">Electron transport</keyword>
<dbReference type="PANTHER" id="PTHR32361:SF28">
    <property type="entry name" value="FRP1P"/>
    <property type="match status" value="1"/>
</dbReference>
<dbReference type="OrthoDB" id="17725at2759"/>
<dbReference type="EC" id="1.16.1.9" evidence="3"/>
<evidence type="ECO:0000256" key="1">
    <source>
        <dbReference type="ARBA" id="ARBA00004651"/>
    </source>
</evidence>
<protein>
    <recommendedName>
        <fullName evidence="3">ferric-chelate reductase (NADPH)</fullName>
        <ecNumber evidence="3">1.16.1.9</ecNumber>
    </recommendedName>
</protein>
<dbReference type="Pfam" id="PF08030">
    <property type="entry name" value="NAD_binding_6"/>
    <property type="match status" value="1"/>
</dbReference>
<dbReference type="InterPro" id="IPR017927">
    <property type="entry name" value="FAD-bd_FR_type"/>
</dbReference>
<evidence type="ECO:0000256" key="5">
    <source>
        <dbReference type="ARBA" id="ARBA00022475"/>
    </source>
</evidence>
<keyword evidence="9" id="KW-0560">Oxidoreductase</keyword>
<dbReference type="SUPFAM" id="SSF63380">
    <property type="entry name" value="Riboflavin synthase domain-like"/>
    <property type="match status" value="1"/>
</dbReference>
<evidence type="ECO:0000259" key="14">
    <source>
        <dbReference type="PROSITE" id="PS51384"/>
    </source>
</evidence>
<feature type="transmembrane region" description="Helical" evidence="13">
    <location>
        <begin position="274"/>
        <end position="292"/>
    </location>
</feature>
<dbReference type="Pfam" id="PF08022">
    <property type="entry name" value="FAD_binding_8"/>
    <property type="match status" value="1"/>
</dbReference>
<feature type="transmembrane region" description="Helical" evidence="13">
    <location>
        <begin position="14"/>
        <end position="33"/>
    </location>
</feature>
<keyword evidence="6 13" id="KW-0812">Transmembrane</keyword>